<dbReference type="InterPro" id="IPR036388">
    <property type="entry name" value="WH-like_DNA-bd_sf"/>
</dbReference>
<keyword evidence="6" id="KW-1185">Reference proteome</keyword>
<dbReference type="InterPro" id="IPR051011">
    <property type="entry name" value="Metal_resp_trans_reg"/>
</dbReference>
<dbReference type="InterPro" id="IPR001845">
    <property type="entry name" value="HTH_ArsR_DNA-bd_dom"/>
</dbReference>
<accession>A0ABY4ALD2</accession>
<dbReference type="NCBIfam" id="NF033788">
    <property type="entry name" value="HTH_metalloreg"/>
    <property type="match status" value="1"/>
</dbReference>
<protein>
    <submittedName>
        <fullName evidence="5">Helix-turn-helix transcriptional regulator</fullName>
    </submittedName>
</protein>
<dbReference type="PANTHER" id="PTHR43132">
    <property type="entry name" value="ARSENICAL RESISTANCE OPERON REPRESSOR ARSR-RELATED"/>
    <property type="match status" value="1"/>
</dbReference>
<dbReference type="Pfam" id="PF12840">
    <property type="entry name" value="HTH_20"/>
    <property type="match status" value="1"/>
</dbReference>
<dbReference type="PROSITE" id="PS50987">
    <property type="entry name" value="HTH_ARSR_2"/>
    <property type="match status" value="1"/>
</dbReference>
<feature type="domain" description="HTH arsR-type" evidence="4">
    <location>
        <begin position="5"/>
        <end position="102"/>
    </location>
</feature>
<dbReference type="InterPro" id="IPR036390">
    <property type="entry name" value="WH_DNA-bd_sf"/>
</dbReference>
<gene>
    <name evidence="5" type="ORF">DHf2319_00485</name>
</gene>
<dbReference type="PANTHER" id="PTHR43132:SF2">
    <property type="entry name" value="ARSENICAL RESISTANCE OPERON REPRESSOR ARSR-RELATED"/>
    <property type="match status" value="1"/>
</dbReference>
<keyword evidence="1" id="KW-0805">Transcription regulation</keyword>
<dbReference type="InterPro" id="IPR011991">
    <property type="entry name" value="ArsR-like_HTH"/>
</dbReference>
<dbReference type="CDD" id="cd00090">
    <property type="entry name" value="HTH_ARSR"/>
    <property type="match status" value="1"/>
</dbReference>
<dbReference type="SUPFAM" id="SSF46785">
    <property type="entry name" value="Winged helix' DNA-binding domain"/>
    <property type="match status" value="1"/>
</dbReference>
<evidence type="ECO:0000256" key="3">
    <source>
        <dbReference type="ARBA" id="ARBA00023163"/>
    </source>
</evidence>
<evidence type="ECO:0000313" key="5">
    <source>
        <dbReference type="EMBL" id="UOD50456.1"/>
    </source>
</evidence>
<dbReference type="PRINTS" id="PR00778">
    <property type="entry name" value="HTHARSR"/>
</dbReference>
<organism evidence="5 6">
    <name type="scientific">Orrella daihaiensis</name>
    <dbReference type="NCBI Taxonomy" id="2782176"/>
    <lineage>
        <taxon>Bacteria</taxon>
        <taxon>Pseudomonadati</taxon>
        <taxon>Pseudomonadota</taxon>
        <taxon>Betaproteobacteria</taxon>
        <taxon>Burkholderiales</taxon>
        <taxon>Alcaligenaceae</taxon>
        <taxon>Orrella</taxon>
    </lineage>
</organism>
<evidence type="ECO:0000313" key="6">
    <source>
        <dbReference type="Proteomes" id="UP000831607"/>
    </source>
</evidence>
<name>A0ABY4ALD2_9BURK</name>
<dbReference type="Gene3D" id="1.10.10.10">
    <property type="entry name" value="Winged helix-like DNA-binding domain superfamily/Winged helix DNA-binding domain"/>
    <property type="match status" value="1"/>
</dbReference>
<dbReference type="SMART" id="SM00418">
    <property type="entry name" value="HTH_ARSR"/>
    <property type="match status" value="1"/>
</dbReference>
<sequence>MQTQTESVSTEQAAAMLAAIGHPVRLRLFRELVQAGPNGLPAGEMARLLDMPPSSLNFHLRALQQSGLVTSRTQGRFVIYTALFDAMSELLGFLTDNCCGGNPCMPNATSTPRCTSKPKSETS</sequence>
<evidence type="ECO:0000259" key="4">
    <source>
        <dbReference type="PROSITE" id="PS50987"/>
    </source>
</evidence>
<dbReference type="EMBL" id="CP063982">
    <property type="protein sequence ID" value="UOD50456.1"/>
    <property type="molecule type" value="Genomic_DNA"/>
</dbReference>
<keyword evidence="3" id="KW-0804">Transcription</keyword>
<evidence type="ECO:0000256" key="1">
    <source>
        <dbReference type="ARBA" id="ARBA00023015"/>
    </source>
</evidence>
<dbReference type="RefSeq" id="WP_243478863.1">
    <property type="nucleotide sequence ID" value="NZ_CP063982.1"/>
</dbReference>
<proteinExistence type="predicted"/>
<dbReference type="Proteomes" id="UP000831607">
    <property type="component" value="Chromosome"/>
</dbReference>
<evidence type="ECO:0000256" key="2">
    <source>
        <dbReference type="ARBA" id="ARBA00023125"/>
    </source>
</evidence>
<keyword evidence="2" id="KW-0238">DNA-binding</keyword>
<reference evidence="5 6" key="1">
    <citation type="submission" date="2020-11" db="EMBL/GenBank/DDBJ databases">
        <title>Algicoccus daihaiensis sp.nov., isolated from Daihai Lake in Inner Mongolia.</title>
        <authorList>
            <person name="Kai J."/>
        </authorList>
    </citation>
    <scope>NUCLEOTIDE SEQUENCE [LARGE SCALE GENOMIC DNA]</scope>
    <source>
        <strain evidence="6">f23</strain>
    </source>
</reference>